<dbReference type="RefSeq" id="WP_173633897.1">
    <property type="nucleotide sequence ID" value="NZ_CP054212.1"/>
</dbReference>
<evidence type="ECO:0000256" key="1">
    <source>
        <dbReference type="ARBA" id="ARBA00022679"/>
    </source>
</evidence>
<evidence type="ECO:0000313" key="3">
    <source>
        <dbReference type="Proteomes" id="UP000505325"/>
    </source>
</evidence>
<dbReference type="KEGG" id="pmak:PMPD1_1967"/>
<dbReference type="Pfam" id="PF02515">
    <property type="entry name" value="CoA_transf_3"/>
    <property type="match status" value="1"/>
</dbReference>
<dbReference type="InterPro" id="IPR023606">
    <property type="entry name" value="CoA-Trfase_III_dom_1_sf"/>
</dbReference>
<dbReference type="InterPro" id="IPR003673">
    <property type="entry name" value="CoA-Trfase_fam_III"/>
</dbReference>
<dbReference type="Proteomes" id="UP000505325">
    <property type="component" value="Chromosome"/>
</dbReference>
<sequence length="394" mass="43113">MLEGVKVLSFTHYLQGPSAAQMLADLGADVVKIESPKGAYERSWSGCDTYVNGVSVFFLLANRNQRGMAIDLKSESGRQVIYDLISQYDVIIENFKPGVMDRLGLGYETVKKINPRIVYCSCTGYGSAGPKAKEPGQDLMAQSISGLAELNGPGSHPPMPVGTAIVDQHGAALAALGIIAAVFNREKSGQGHKVDACLLHSALDLQIEPLNYFLNGGQLTPRADTGLSSRFHQSPYGIYETRDGYISLSLTPFERLKAVFSPQALAGFSAPDQMRQRLDFDACVAAEMRTKTTAEWTALFKQEGIWHAPVNEYAQVVEDEQVQFNQAFLTMDHPVAGQVRVLGHPNHYDGKPLPLRRLPPELGEHSEEVLLELGYSPEKVAELLANNVITTHQE</sequence>
<dbReference type="AlphaFoldDB" id="A0A6M8U817"/>
<dbReference type="Gene3D" id="3.40.50.10540">
    <property type="entry name" value="Crotonobetainyl-coa:carnitine coa-transferase, domain 1"/>
    <property type="match status" value="2"/>
</dbReference>
<accession>A0A6M8U817</accession>
<organism evidence="2 3">
    <name type="scientific">Paramixta manurensis</name>
    <dbReference type="NCBI Taxonomy" id="2740817"/>
    <lineage>
        <taxon>Bacteria</taxon>
        <taxon>Pseudomonadati</taxon>
        <taxon>Pseudomonadota</taxon>
        <taxon>Gammaproteobacteria</taxon>
        <taxon>Enterobacterales</taxon>
        <taxon>Erwiniaceae</taxon>
        <taxon>Paramixta</taxon>
    </lineage>
</organism>
<gene>
    <name evidence="2" type="ORF">PMPD1_1967</name>
</gene>
<name>A0A6M8U817_9GAMM</name>
<proteinExistence type="predicted"/>
<evidence type="ECO:0000313" key="2">
    <source>
        <dbReference type="EMBL" id="QKJ86916.1"/>
    </source>
</evidence>
<keyword evidence="1 2" id="KW-0808">Transferase</keyword>
<dbReference type="GO" id="GO:0008410">
    <property type="term" value="F:CoA-transferase activity"/>
    <property type="evidence" value="ECO:0007669"/>
    <property type="project" value="TreeGrafter"/>
</dbReference>
<keyword evidence="3" id="KW-1185">Reference proteome</keyword>
<reference evidence="2 3" key="1">
    <citation type="submission" date="2020-06" db="EMBL/GenBank/DDBJ databases">
        <title>Genome sequence of Paramixta manurensis strain PD-1.</title>
        <authorList>
            <person name="Lee C.W."/>
            <person name="Kim J."/>
        </authorList>
    </citation>
    <scope>NUCLEOTIDE SEQUENCE [LARGE SCALE GENOMIC DNA]</scope>
    <source>
        <strain evidence="2 3">PD-1</strain>
    </source>
</reference>
<protein>
    <submittedName>
        <fullName evidence="2">CoA transferase</fullName>
    </submittedName>
</protein>
<dbReference type="PANTHER" id="PTHR48207:SF4">
    <property type="entry name" value="BLL6097 PROTEIN"/>
    <property type="match status" value="1"/>
</dbReference>
<dbReference type="PANTHER" id="PTHR48207">
    <property type="entry name" value="SUCCINATE--HYDROXYMETHYLGLUTARATE COA-TRANSFERASE"/>
    <property type="match status" value="1"/>
</dbReference>
<dbReference type="InterPro" id="IPR050483">
    <property type="entry name" value="CoA-transferase_III_domain"/>
</dbReference>
<dbReference type="EMBL" id="CP054212">
    <property type="protein sequence ID" value="QKJ86916.1"/>
    <property type="molecule type" value="Genomic_DNA"/>
</dbReference>
<dbReference type="SUPFAM" id="SSF89796">
    <property type="entry name" value="CoA-transferase family III (CaiB/BaiF)"/>
    <property type="match status" value="1"/>
</dbReference>